<dbReference type="Gene3D" id="1.10.260.40">
    <property type="entry name" value="lambda repressor-like DNA-binding domains"/>
    <property type="match status" value="1"/>
</dbReference>
<proteinExistence type="predicted"/>
<reference evidence="2 3" key="1">
    <citation type="journal article" date="2019" name="Nat. Med.">
        <title>A library of human gut bacterial isolates paired with longitudinal multiomics data enables mechanistic microbiome research.</title>
        <authorList>
            <person name="Poyet M."/>
            <person name="Groussin M."/>
            <person name="Gibbons S.M."/>
            <person name="Avila-Pacheco J."/>
            <person name="Jiang X."/>
            <person name="Kearney S.M."/>
            <person name="Perrotta A.R."/>
            <person name="Berdy B."/>
            <person name="Zhao S."/>
            <person name="Lieberman T.D."/>
            <person name="Swanson P.K."/>
            <person name="Smith M."/>
            <person name="Roesemann S."/>
            <person name="Alexander J.E."/>
            <person name="Rich S.A."/>
            <person name="Livny J."/>
            <person name="Vlamakis H."/>
            <person name="Clish C."/>
            <person name="Bullock K."/>
            <person name="Deik A."/>
            <person name="Scott J."/>
            <person name="Pierce K.A."/>
            <person name="Xavier R.J."/>
            <person name="Alm E.J."/>
        </authorList>
    </citation>
    <scope>NUCLEOTIDE SEQUENCE [LARGE SCALE GENOMIC DNA]</scope>
    <source>
        <strain evidence="2 3">BIOML-A198</strain>
    </source>
</reference>
<dbReference type="SUPFAM" id="SSF47413">
    <property type="entry name" value="lambda repressor-like DNA-binding domains"/>
    <property type="match status" value="1"/>
</dbReference>
<protein>
    <submittedName>
        <fullName evidence="2">Helix-turn-helix domain-containing protein</fullName>
    </submittedName>
</protein>
<evidence type="ECO:0000259" key="1">
    <source>
        <dbReference type="PROSITE" id="PS50943"/>
    </source>
</evidence>
<sequence length="68" mass="7823">MVKVNELRGLMVARGYTQEQLAKKMGISSRTLGTRFKKGIFQSDEMELLIKILEIKNPAYIFFNQEVA</sequence>
<dbReference type="AlphaFoldDB" id="A0A9X4XF66"/>
<dbReference type="PROSITE" id="PS50943">
    <property type="entry name" value="HTH_CROC1"/>
    <property type="match status" value="1"/>
</dbReference>
<name>A0A9X4XF66_9FIRM</name>
<evidence type="ECO:0000313" key="2">
    <source>
        <dbReference type="EMBL" id="MTK22268.1"/>
    </source>
</evidence>
<comment type="caution">
    <text evidence="2">The sequence shown here is derived from an EMBL/GenBank/DDBJ whole genome shotgun (WGS) entry which is preliminary data.</text>
</comment>
<dbReference type="InterPro" id="IPR010982">
    <property type="entry name" value="Lambda_DNA-bd_dom_sf"/>
</dbReference>
<evidence type="ECO:0000313" key="3">
    <source>
        <dbReference type="Proteomes" id="UP000487649"/>
    </source>
</evidence>
<feature type="domain" description="HTH cro/C1-type" evidence="1">
    <location>
        <begin position="7"/>
        <end position="61"/>
    </location>
</feature>
<accession>A0A9X4XF66</accession>
<gene>
    <name evidence="2" type="ORF">GMA92_12695</name>
</gene>
<dbReference type="InterPro" id="IPR001387">
    <property type="entry name" value="Cro/C1-type_HTH"/>
</dbReference>
<dbReference type="Proteomes" id="UP000487649">
    <property type="component" value="Unassembled WGS sequence"/>
</dbReference>
<dbReference type="EMBL" id="WMQE01000033">
    <property type="protein sequence ID" value="MTK22268.1"/>
    <property type="molecule type" value="Genomic_DNA"/>
</dbReference>
<organism evidence="2 3">
    <name type="scientific">Turicibacter sanguinis</name>
    <dbReference type="NCBI Taxonomy" id="154288"/>
    <lineage>
        <taxon>Bacteria</taxon>
        <taxon>Bacillati</taxon>
        <taxon>Bacillota</taxon>
        <taxon>Erysipelotrichia</taxon>
        <taxon>Erysipelotrichales</taxon>
        <taxon>Turicibacteraceae</taxon>
        <taxon>Turicibacter</taxon>
    </lineage>
</organism>
<dbReference type="Pfam" id="PF01381">
    <property type="entry name" value="HTH_3"/>
    <property type="match status" value="1"/>
</dbReference>
<dbReference type="GO" id="GO:0003677">
    <property type="term" value="F:DNA binding"/>
    <property type="evidence" value="ECO:0007669"/>
    <property type="project" value="InterPro"/>
</dbReference>
<dbReference type="CDD" id="cd00093">
    <property type="entry name" value="HTH_XRE"/>
    <property type="match status" value="1"/>
</dbReference>